<dbReference type="GO" id="GO:0000049">
    <property type="term" value="F:tRNA binding"/>
    <property type="evidence" value="ECO:0007669"/>
    <property type="project" value="UniProtKB-UniRule"/>
</dbReference>
<keyword evidence="2 7" id="KW-0820">tRNA-binding</keyword>
<evidence type="ECO:0000256" key="6">
    <source>
        <dbReference type="ARBA" id="ARBA00050038"/>
    </source>
</evidence>
<dbReference type="InterPro" id="IPR036416">
    <property type="entry name" value="Pept_tRNA_hydro_sf"/>
</dbReference>
<dbReference type="GO" id="GO:0006515">
    <property type="term" value="P:protein quality control for misfolded or incompletely synthesized proteins"/>
    <property type="evidence" value="ECO:0007669"/>
    <property type="project" value="UniProtKB-UniRule"/>
</dbReference>
<dbReference type="Proteomes" id="UP001139365">
    <property type="component" value="Unassembled WGS sequence"/>
</dbReference>
<dbReference type="PROSITE" id="PS01195">
    <property type="entry name" value="PEPT_TRNA_HYDROL_1"/>
    <property type="match status" value="1"/>
</dbReference>
<dbReference type="PANTHER" id="PTHR17224">
    <property type="entry name" value="PEPTIDYL-TRNA HYDROLASE"/>
    <property type="match status" value="1"/>
</dbReference>
<comment type="catalytic activity">
    <reaction evidence="7 8">
        <text>an N-acyl-L-alpha-aminoacyl-tRNA + H2O = an N-acyl-L-amino acid + a tRNA + H(+)</text>
        <dbReference type="Rhea" id="RHEA:54448"/>
        <dbReference type="Rhea" id="RHEA-COMP:10123"/>
        <dbReference type="Rhea" id="RHEA-COMP:13883"/>
        <dbReference type="ChEBI" id="CHEBI:15377"/>
        <dbReference type="ChEBI" id="CHEBI:15378"/>
        <dbReference type="ChEBI" id="CHEBI:59874"/>
        <dbReference type="ChEBI" id="CHEBI:78442"/>
        <dbReference type="ChEBI" id="CHEBI:138191"/>
        <dbReference type="EC" id="3.1.1.29"/>
    </reaction>
</comment>
<dbReference type="Proteomes" id="UP000017938">
    <property type="component" value="Unassembled WGS sequence"/>
</dbReference>
<comment type="caution">
    <text evidence="7">Lacks conserved residue(s) required for the propagation of feature annotation.</text>
</comment>
<feature type="site" description="Stabilizes the basic form of H active site to accept a proton" evidence="7">
    <location>
        <position position="112"/>
    </location>
</feature>
<dbReference type="GO" id="GO:0005737">
    <property type="term" value="C:cytoplasm"/>
    <property type="evidence" value="ECO:0007669"/>
    <property type="project" value="UniProtKB-SubCell"/>
</dbReference>
<reference evidence="10" key="1">
    <citation type="submission" date="2012-11" db="EMBL/GenBank/DDBJ databases">
        <title>Dependencies among metagenomic species, viruses, plasmids and units of genetic variation.</title>
        <authorList>
            <person name="Nielsen H.B."/>
            <person name="Almeida M."/>
            <person name="Juncker A.S."/>
            <person name="Rasmussen S."/>
            <person name="Li J."/>
            <person name="Sunagawa S."/>
            <person name="Plichta D."/>
            <person name="Gautier L."/>
            <person name="Le Chatelier E."/>
            <person name="Peletier E."/>
            <person name="Bonde I."/>
            <person name="Nielsen T."/>
            <person name="Manichanh C."/>
            <person name="Arumugam M."/>
            <person name="Batto J."/>
            <person name="Santos M.B.Q.D."/>
            <person name="Blom N."/>
            <person name="Borruel N."/>
            <person name="Burgdorf K.S."/>
            <person name="Boumezbeur F."/>
            <person name="Casellas F."/>
            <person name="Dore J."/>
            <person name="Guarner F."/>
            <person name="Hansen T."/>
            <person name="Hildebrand F."/>
            <person name="Kaas R.S."/>
            <person name="Kennedy S."/>
            <person name="Kristiansen K."/>
            <person name="Kultima J.R."/>
            <person name="Leonard P."/>
            <person name="Levenez F."/>
            <person name="Lund O."/>
            <person name="Moumen B."/>
            <person name="Le Paslier D."/>
            <person name="Pons N."/>
            <person name="Pedersen O."/>
            <person name="Prifti E."/>
            <person name="Qin J."/>
            <person name="Raes J."/>
            <person name="Tap J."/>
            <person name="Tims S."/>
            <person name="Ussery D.W."/>
            <person name="Yamada T."/>
            <person name="MetaHit consortium"/>
            <person name="Renault P."/>
            <person name="Sicheritz-Ponten T."/>
            <person name="Bork P."/>
            <person name="Wang J."/>
            <person name="Brunak S."/>
            <person name="Ehrlich S.D."/>
        </authorList>
    </citation>
    <scope>NUCLEOTIDE SEQUENCE [LARGE SCALE GENOMIC DNA]</scope>
</reference>
<comment type="function">
    <text evidence="7">Hydrolyzes ribosome-free peptidyl-tRNAs (with 1 or more amino acids incorporated), which drop off the ribosome during protein synthesis, or as a result of ribosome stalling.</text>
</comment>
<protein>
    <recommendedName>
        <fullName evidence="6 7">Peptidyl-tRNA hydrolase</fullName>
        <shortName evidence="7">Pth</shortName>
        <ecNumber evidence="1 7">3.1.1.29</ecNumber>
    </recommendedName>
</protein>
<evidence type="ECO:0000313" key="13">
    <source>
        <dbReference type="Proteomes" id="UP001139365"/>
    </source>
</evidence>
<comment type="caution">
    <text evidence="10">The sequence shown here is derived from an EMBL/GenBank/DDBJ whole genome shotgun (WGS) entry which is preliminary data.</text>
</comment>
<evidence type="ECO:0000256" key="5">
    <source>
        <dbReference type="ARBA" id="ARBA00038063"/>
    </source>
</evidence>
<evidence type="ECO:0000313" key="10">
    <source>
        <dbReference type="EMBL" id="CDC76508.1"/>
    </source>
</evidence>
<evidence type="ECO:0000313" key="12">
    <source>
        <dbReference type="Proteomes" id="UP000017938"/>
    </source>
</evidence>
<dbReference type="EMBL" id="CBFW010000378">
    <property type="protein sequence ID" value="CDC76508.1"/>
    <property type="molecule type" value="Genomic_DNA"/>
</dbReference>
<feature type="binding site" evidence="7">
    <location>
        <position position="87"/>
    </location>
    <ligand>
        <name>tRNA</name>
        <dbReference type="ChEBI" id="CHEBI:17843"/>
    </ligand>
</feature>
<dbReference type="AlphaFoldDB" id="R6TSX3"/>
<proteinExistence type="inferred from homology"/>
<dbReference type="FunFam" id="3.40.50.1470:FF:000001">
    <property type="entry name" value="Peptidyl-tRNA hydrolase"/>
    <property type="match status" value="1"/>
</dbReference>
<dbReference type="EC" id="3.1.1.29" evidence="1 7"/>
<keyword evidence="4 7" id="KW-0694">RNA-binding</keyword>
<name>R6TSX3_9BACT</name>
<dbReference type="Gene3D" id="3.40.50.1470">
    <property type="entry name" value="Peptidyl-tRNA hydrolase"/>
    <property type="match status" value="1"/>
</dbReference>
<reference evidence="11 13" key="2">
    <citation type="submission" date="2022-03" db="EMBL/GenBank/DDBJ databases">
        <title>Metagenome-assembled genomes from swine fecal metagenomes.</title>
        <authorList>
            <person name="Holman D.B."/>
            <person name="Kommadath A."/>
        </authorList>
    </citation>
    <scope>NUCLEOTIDE SEQUENCE [LARGE SCALE GENOMIC DNA]</scope>
    <source>
        <strain evidence="11">SUG147</strain>
    </source>
</reference>
<dbReference type="SUPFAM" id="SSF53178">
    <property type="entry name" value="Peptidyl-tRNA hydrolase-like"/>
    <property type="match status" value="1"/>
</dbReference>
<evidence type="ECO:0000256" key="2">
    <source>
        <dbReference type="ARBA" id="ARBA00022555"/>
    </source>
</evidence>
<comment type="similarity">
    <text evidence="5 7 9">Belongs to the PTH family.</text>
</comment>
<dbReference type="InterPro" id="IPR001328">
    <property type="entry name" value="Pept_tRNA_hydro"/>
</dbReference>
<evidence type="ECO:0000256" key="1">
    <source>
        <dbReference type="ARBA" id="ARBA00013260"/>
    </source>
</evidence>
<keyword evidence="7" id="KW-0963">Cytoplasm</keyword>
<dbReference type="STRING" id="1263015.BN580_02158"/>
<accession>R6TSX3</accession>
<dbReference type="GO" id="GO:0004045">
    <property type="term" value="F:peptidyl-tRNA hydrolase activity"/>
    <property type="evidence" value="ECO:0007669"/>
    <property type="project" value="UniProtKB-UniRule"/>
</dbReference>
<dbReference type="PANTHER" id="PTHR17224:SF1">
    <property type="entry name" value="PEPTIDYL-TRNA HYDROLASE"/>
    <property type="match status" value="1"/>
</dbReference>
<comment type="subunit">
    <text evidence="7">Monomer.</text>
</comment>
<dbReference type="EMBL" id="JALEMU010000047">
    <property type="protein sequence ID" value="MCI5755233.1"/>
    <property type="molecule type" value="Genomic_DNA"/>
</dbReference>
<feature type="active site" description="Proton acceptor" evidence="7">
    <location>
        <position position="40"/>
    </location>
</feature>
<evidence type="ECO:0000256" key="7">
    <source>
        <dbReference type="HAMAP-Rule" id="MF_00083"/>
    </source>
</evidence>
<evidence type="ECO:0000256" key="3">
    <source>
        <dbReference type="ARBA" id="ARBA00022801"/>
    </source>
</evidence>
<comment type="subcellular location">
    <subcellularLocation>
        <location evidence="7">Cytoplasm</location>
    </subcellularLocation>
</comment>
<organism evidence="10 12">
    <name type="scientific">Candidatus Colimorpha enterica</name>
    <dbReference type="NCBI Taxonomy" id="3083063"/>
    <lineage>
        <taxon>Bacteria</taxon>
        <taxon>Pseudomonadati</taxon>
        <taxon>Bacteroidota</taxon>
        <taxon>Bacteroidia</taxon>
        <taxon>Bacteroidales</taxon>
        <taxon>Candidatus Colimorpha</taxon>
    </lineage>
</organism>
<keyword evidence="3 7" id="KW-0378">Hydrolase</keyword>
<feature type="binding site" evidence="7">
    <location>
        <position position="85"/>
    </location>
    <ligand>
        <name>tRNA</name>
        <dbReference type="ChEBI" id="CHEBI:17843"/>
    </ligand>
</feature>
<dbReference type="HAMAP" id="MF_00083">
    <property type="entry name" value="Pept_tRNA_hydro_bact"/>
    <property type="match status" value="1"/>
</dbReference>
<evidence type="ECO:0000256" key="9">
    <source>
        <dbReference type="RuleBase" id="RU004320"/>
    </source>
</evidence>
<evidence type="ECO:0000256" key="4">
    <source>
        <dbReference type="ARBA" id="ARBA00022884"/>
    </source>
</evidence>
<comment type="function">
    <text evidence="7">Catalyzes the release of premature peptidyl moieties from peptidyl-tRNA molecules trapped in stalled 50S ribosomal subunits, and thus maintains levels of free tRNAs and 50S ribosomes.</text>
</comment>
<evidence type="ECO:0000313" key="11">
    <source>
        <dbReference type="EMBL" id="MCI5755233.1"/>
    </source>
</evidence>
<feature type="binding site" evidence="7">
    <location>
        <position position="35"/>
    </location>
    <ligand>
        <name>tRNA</name>
        <dbReference type="ChEBI" id="CHEBI:17843"/>
    </ligand>
</feature>
<dbReference type="CDD" id="cd00462">
    <property type="entry name" value="PTH"/>
    <property type="match status" value="1"/>
</dbReference>
<evidence type="ECO:0000256" key="8">
    <source>
        <dbReference type="RuleBase" id="RU000673"/>
    </source>
</evidence>
<dbReference type="NCBIfam" id="TIGR00447">
    <property type="entry name" value="pth"/>
    <property type="match status" value="1"/>
</dbReference>
<feature type="site" description="Discriminates between blocked and unblocked aminoacyl-tRNA" evidence="7">
    <location>
        <position position="30"/>
    </location>
</feature>
<dbReference type="InterPro" id="IPR018171">
    <property type="entry name" value="Pept_tRNA_hydro_CS"/>
</dbReference>
<dbReference type="GO" id="GO:0072344">
    <property type="term" value="P:rescue of stalled ribosome"/>
    <property type="evidence" value="ECO:0007669"/>
    <property type="project" value="UniProtKB-UniRule"/>
</dbReference>
<gene>
    <name evidence="7 11" type="primary">pth</name>
    <name evidence="10" type="ORF">BN580_02158</name>
    <name evidence="11" type="ORF">MR241_02930</name>
</gene>
<sequence length="206" mass="22718">MSSIFDLFRKIETEKAPPAPVTHIVAGLGNYGREYEGTRHNAGFSAIDILSDRKKLSVTRAKFDALTDETVINGKRILVMKPQLYMNLSGVSVKKAADFYKIPAENIIVICDDINLDVGKLRIRRKGSDGGQKGLRNIAEQLGTDAFPRIRVGVGKVPVGGDVVSWVLGRLPADERDTFRHALEKVPDIIPLIIDGNIEKAMCDYN</sequence>
<dbReference type="Pfam" id="PF01195">
    <property type="entry name" value="Pept_tRNA_hydro"/>
    <property type="match status" value="1"/>
</dbReference>